<dbReference type="InterPro" id="IPR017896">
    <property type="entry name" value="4Fe4S_Fe-S-bd"/>
</dbReference>
<feature type="domain" description="4Fe-4S ferredoxin-type" evidence="4">
    <location>
        <begin position="176"/>
        <end position="206"/>
    </location>
</feature>
<accession>A0A0B5QHN6</accession>
<reference evidence="6" key="1">
    <citation type="submission" date="2014-12" db="EMBL/GenBank/DDBJ databases">
        <title>Genome sequence of Clostridium beijerinckii strain 59B.</title>
        <authorList>
            <person name="Little G.T."/>
            <person name="Minton N.P."/>
        </authorList>
    </citation>
    <scope>NUCLEOTIDE SEQUENCE [LARGE SCALE GENOMIC DNA]</scope>
    <source>
        <strain evidence="6">59B</strain>
    </source>
</reference>
<keyword evidence="3" id="KW-0411">Iron-sulfur</keyword>
<dbReference type="Proteomes" id="UP000031866">
    <property type="component" value="Chromosome"/>
</dbReference>
<name>A0A0B5QHN6_CLOBE</name>
<dbReference type="GO" id="GO:0051536">
    <property type="term" value="F:iron-sulfur cluster binding"/>
    <property type="evidence" value="ECO:0007669"/>
    <property type="project" value="UniProtKB-KW"/>
</dbReference>
<evidence type="ECO:0000256" key="1">
    <source>
        <dbReference type="ARBA" id="ARBA00022723"/>
    </source>
</evidence>
<dbReference type="Gene3D" id="3.30.70.20">
    <property type="match status" value="1"/>
</dbReference>
<dbReference type="AlphaFoldDB" id="A0A0B5QHN6"/>
<keyword evidence="2" id="KW-0408">Iron</keyword>
<dbReference type="OrthoDB" id="9813995at2"/>
<dbReference type="InterPro" id="IPR029039">
    <property type="entry name" value="Flavoprotein-like_sf"/>
</dbReference>
<dbReference type="SUPFAM" id="SSF54862">
    <property type="entry name" value="4Fe-4S ferredoxins"/>
    <property type="match status" value="1"/>
</dbReference>
<dbReference type="InterPro" id="IPR017900">
    <property type="entry name" value="4Fe4S_Fe_S_CS"/>
</dbReference>
<dbReference type="EMBL" id="CP010086">
    <property type="protein sequence ID" value="AJG97477.1"/>
    <property type="molecule type" value="Genomic_DNA"/>
</dbReference>
<keyword evidence="1" id="KW-0479">Metal-binding</keyword>
<evidence type="ECO:0000313" key="5">
    <source>
        <dbReference type="EMBL" id="AJG97477.1"/>
    </source>
</evidence>
<proteinExistence type="predicted"/>
<dbReference type="Pfam" id="PF13237">
    <property type="entry name" value="Fer4_10"/>
    <property type="match status" value="1"/>
</dbReference>
<dbReference type="NCBIfam" id="NF038196">
    <property type="entry name" value="ferrodoxin_EFR1"/>
    <property type="match status" value="1"/>
</dbReference>
<dbReference type="GO" id="GO:0046872">
    <property type="term" value="F:metal ion binding"/>
    <property type="evidence" value="ECO:0007669"/>
    <property type="project" value="UniProtKB-KW"/>
</dbReference>
<gene>
    <name evidence="5" type="ORF">LF65_00852</name>
</gene>
<protein>
    <submittedName>
        <fullName evidence="5">4Fe-4S ferredoxin</fullName>
    </submittedName>
</protein>
<evidence type="ECO:0000256" key="2">
    <source>
        <dbReference type="ARBA" id="ARBA00023004"/>
    </source>
</evidence>
<feature type="domain" description="4Fe-4S ferredoxin-type" evidence="4">
    <location>
        <begin position="213"/>
        <end position="234"/>
    </location>
</feature>
<dbReference type="RefSeq" id="WP_041894324.1">
    <property type="nucleotide sequence ID" value="NZ_CP010086.2"/>
</dbReference>
<organism evidence="5 6">
    <name type="scientific">Clostridium beijerinckii</name>
    <name type="common">Clostridium MP</name>
    <dbReference type="NCBI Taxonomy" id="1520"/>
    <lineage>
        <taxon>Bacteria</taxon>
        <taxon>Bacillati</taxon>
        <taxon>Bacillota</taxon>
        <taxon>Clostridia</taxon>
        <taxon>Eubacteriales</taxon>
        <taxon>Clostridiaceae</taxon>
        <taxon>Clostridium</taxon>
    </lineage>
</organism>
<evidence type="ECO:0000259" key="4">
    <source>
        <dbReference type="PROSITE" id="PS51379"/>
    </source>
</evidence>
<dbReference type="KEGG" id="cbei:LF65_00852"/>
<dbReference type="PROSITE" id="PS00198">
    <property type="entry name" value="4FE4S_FER_1"/>
    <property type="match status" value="2"/>
</dbReference>
<dbReference type="Gene3D" id="3.40.50.360">
    <property type="match status" value="1"/>
</dbReference>
<evidence type="ECO:0000256" key="3">
    <source>
        <dbReference type="ARBA" id="ARBA00023014"/>
    </source>
</evidence>
<dbReference type="PROSITE" id="PS51379">
    <property type="entry name" value="4FE4S_FER_2"/>
    <property type="match status" value="2"/>
</dbReference>
<dbReference type="STRING" id="1520.LF65_00852"/>
<sequence length="252" mass="28809">MNIFYNTSTGNSLYVAKIVKESFKNCELVSMSKALKENKLEICEDIIGFIYPIHCSGLPIVVNEFISKLKINKDAYIFAIGVSGGGGANTSFVQINKLLKSNVKISNYCTIRYISNYIRAGRNPTKARAEETIEENESKIVDFIESVKRRDTKEINFKAGIGNLAYKIWKDFYRNKDRNFNVNEKCISCNMCKKVCPVDNILMENNRPKWLGKCTDCMACINICPEETINIGKSTIKKNRYLNPYIKREELI</sequence>
<evidence type="ECO:0000313" key="6">
    <source>
        <dbReference type="Proteomes" id="UP000031866"/>
    </source>
</evidence>
<dbReference type="SUPFAM" id="SSF52218">
    <property type="entry name" value="Flavoproteins"/>
    <property type="match status" value="1"/>
</dbReference>
<dbReference type="InterPro" id="IPR047964">
    <property type="entry name" value="EFR1-like"/>
</dbReference>